<organism evidence="1 2">
    <name type="scientific">Cichorium intybus</name>
    <name type="common">Chicory</name>
    <dbReference type="NCBI Taxonomy" id="13427"/>
    <lineage>
        <taxon>Eukaryota</taxon>
        <taxon>Viridiplantae</taxon>
        <taxon>Streptophyta</taxon>
        <taxon>Embryophyta</taxon>
        <taxon>Tracheophyta</taxon>
        <taxon>Spermatophyta</taxon>
        <taxon>Magnoliopsida</taxon>
        <taxon>eudicotyledons</taxon>
        <taxon>Gunneridae</taxon>
        <taxon>Pentapetalae</taxon>
        <taxon>asterids</taxon>
        <taxon>campanulids</taxon>
        <taxon>Asterales</taxon>
        <taxon>Asteraceae</taxon>
        <taxon>Cichorioideae</taxon>
        <taxon>Cichorieae</taxon>
        <taxon>Cichoriinae</taxon>
        <taxon>Cichorium</taxon>
    </lineage>
</organism>
<reference evidence="2" key="1">
    <citation type="journal article" date="2022" name="Mol. Ecol. Resour.">
        <title>The genomes of chicory, endive, great burdock and yacon provide insights into Asteraceae palaeo-polyploidization history and plant inulin production.</title>
        <authorList>
            <person name="Fan W."/>
            <person name="Wang S."/>
            <person name="Wang H."/>
            <person name="Wang A."/>
            <person name="Jiang F."/>
            <person name="Liu H."/>
            <person name="Zhao H."/>
            <person name="Xu D."/>
            <person name="Zhang Y."/>
        </authorList>
    </citation>
    <scope>NUCLEOTIDE SEQUENCE [LARGE SCALE GENOMIC DNA]</scope>
    <source>
        <strain evidence="2">cv. Punajuju</strain>
    </source>
</reference>
<sequence>MATKFALFICLMITFIFSCSSETTASGTINWWCTQTPHYETCNHLVAQRYPTTGPISINQFLDITIQAAMDDARVVLKRAQEIESEYPNVPGKSLWASCVDYFDGIVFTLNMVLDHTLQPTPLDVQTWLSAGLAYINVCEKGFEFINVSNHMLPVISTNLTELILNALAISVVIKGGNSNYTHGIVECTLPDLAVEKADVVVAKDGSGNFKTVQEAVNSVGNRRRNGRYVIYVKAGIYEENVMIPKTVPYVKMFGDGINKTIITGSRYVGGDMLETPLAGDLKDSATFQVWGRGFVARDITFRNTAGSLVGPAVALLSGADQSAFYHCSIEGYQDTLFTFSGKQFYKECQIFGTVYFIFGDALAVFQDCKIFLRKPHPGGGLVVTANGRRYYNESTGYSLQGCKIKAAVDLGKIKAFLGRPWFPYGLAVYMQSFFDNLVDPKGWVDSWGFNKTSYCGEYKNYGPGSSTGQRVKWRGYHAITDKKIAECFTVNNFMSGNQWLPGSGVPFTPGFEKSVSMN</sequence>
<dbReference type="Proteomes" id="UP001055811">
    <property type="component" value="Linkage Group LG06"/>
</dbReference>
<dbReference type="EMBL" id="CM042014">
    <property type="protein sequence ID" value="KAI3720804.1"/>
    <property type="molecule type" value="Genomic_DNA"/>
</dbReference>
<evidence type="ECO:0000313" key="1">
    <source>
        <dbReference type="EMBL" id="KAI3720804.1"/>
    </source>
</evidence>
<reference evidence="1 2" key="2">
    <citation type="journal article" date="2022" name="Mol. Ecol. Resour.">
        <title>The genomes of chicory, endive, great burdock and yacon provide insights into Asteraceae paleo-polyploidization history and plant inulin production.</title>
        <authorList>
            <person name="Fan W."/>
            <person name="Wang S."/>
            <person name="Wang H."/>
            <person name="Wang A."/>
            <person name="Jiang F."/>
            <person name="Liu H."/>
            <person name="Zhao H."/>
            <person name="Xu D."/>
            <person name="Zhang Y."/>
        </authorList>
    </citation>
    <scope>NUCLEOTIDE SEQUENCE [LARGE SCALE GENOMIC DNA]</scope>
    <source>
        <strain evidence="2">cv. Punajuju</strain>
        <tissue evidence="1">Leaves</tissue>
    </source>
</reference>
<evidence type="ECO:0000313" key="2">
    <source>
        <dbReference type="Proteomes" id="UP001055811"/>
    </source>
</evidence>
<comment type="caution">
    <text evidence="1">The sequence shown here is derived from an EMBL/GenBank/DDBJ whole genome shotgun (WGS) entry which is preliminary data.</text>
</comment>
<protein>
    <submittedName>
        <fullName evidence="1">Uncharacterized protein</fullName>
    </submittedName>
</protein>
<keyword evidence="2" id="KW-1185">Reference proteome</keyword>
<proteinExistence type="predicted"/>
<accession>A0ACB9BFU2</accession>
<name>A0ACB9BFU2_CICIN</name>
<gene>
    <name evidence="1" type="ORF">L2E82_31798</name>
</gene>